<organism evidence="1 2">
    <name type="scientific">Parashewanella spongiae</name>
    <dbReference type="NCBI Taxonomy" id="342950"/>
    <lineage>
        <taxon>Bacteria</taxon>
        <taxon>Pseudomonadati</taxon>
        <taxon>Pseudomonadota</taxon>
        <taxon>Gammaproteobacteria</taxon>
        <taxon>Alteromonadales</taxon>
        <taxon>Shewanellaceae</taxon>
        <taxon>Parashewanella</taxon>
    </lineage>
</organism>
<evidence type="ECO:0008006" key="3">
    <source>
        <dbReference type="Google" id="ProtNLM"/>
    </source>
</evidence>
<name>A0A3A6TED7_9GAMM</name>
<evidence type="ECO:0000313" key="1">
    <source>
        <dbReference type="EMBL" id="RJY11329.1"/>
    </source>
</evidence>
<gene>
    <name evidence="1" type="ORF">D5R81_13415</name>
</gene>
<comment type="caution">
    <text evidence="1">The sequence shown here is derived from an EMBL/GenBank/DDBJ whole genome shotgun (WGS) entry which is preliminary data.</text>
</comment>
<evidence type="ECO:0000313" key="2">
    <source>
        <dbReference type="Proteomes" id="UP000273022"/>
    </source>
</evidence>
<reference evidence="1 2" key="1">
    <citation type="submission" date="2018-09" db="EMBL/GenBank/DDBJ databases">
        <title>Phylogeny of the Shewanellaceae, and recommendation for two new genera, Pseudoshewanella and Parashewanella.</title>
        <authorList>
            <person name="Wang G."/>
        </authorList>
    </citation>
    <scope>NUCLEOTIDE SEQUENCE [LARGE SCALE GENOMIC DNA]</scope>
    <source>
        <strain evidence="1 2">KCTC 22492</strain>
    </source>
</reference>
<dbReference type="InterPro" id="IPR011518">
    <property type="entry name" value="Transposase_36"/>
</dbReference>
<keyword evidence="2" id="KW-1185">Reference proteome</keyword>
<dbReference type="AlphaFoldDB" id="A0A3A6TED7"/>
<sequence>MSTSIYLSSESKRIIKLASSKLHGMEKRVFMAEVSKTFCCGSPRLTETEFGWCRKAVTLGLHEQETGFECFGHYGGKPRSEISEPQLEIDIRALVDPESQADPKFKNTFVYTRITAKGVRKKLIEEKGWLPEELPKERTINDILNRLGYRLRRVQKTKPQKKFLKQTLSLKT</sequence>
<proteinExistence type="predicted"/>
<accession>A0A3A6TED7</accession>
<dbReference type="OrthoDB" id="9182108at2"/>
<dbReference type="EMBL" id="QYYH01000086">
    <property type="protein sequence ID" value="RJY11329.1"/>
    <property type="molecule type" value="Genomic_DNA"/>
</dbReference>
<protein>
    <recommendedName>
        <fullName evidence="3">Transposase</fullName>
    </recommendedName>
</protein>
<dbReference type="Proteomes" id="UP000273022">
    <property type="component" value="Unassembled WGS sequence"/>
</dbReference>
<dbReference type="Pfam" id="PF07592">
    <property type="entry name" value="DDE_Tnp_ISAZ013"/>
    <property type="match status" value="1"/>
</dbReference>